<accession>A0A444IQQ9</accession>
<dbReference type="HAMAP" id="MF_00378">
    <property type="entry name" value="Exonuc_7_L"/>
    <property type="match status" value="1"/>
</dbReference>
<protein>
    <recommendedName>
        <fullName evidence="5">Exodeoxyribonuclease 7 large subunit</fullName>
        <ecNumber evidence="5">3.1.11.6</ecNumber>
    </recommendedName>
    <alternativeName>
        <fullName evidence="5">Exodeoxyribonuclease VII large subunit</fullName>
        <shortName evidence="5">Exonuclease VII large subunit</shortName>
    </alternativeName>
</protein>
<evidence type="ECO:0000256" key="3">
    <source>
        <dbReference type="ARBA" id="ARBA00022801"/>
    </source>
</evidence>
<sequence length="454" mass="50671">MHIHTSQQKIFSVSELTRSIKSMLEGRFAFISVAGEISGLRRPGSGHMYFTLKDDQAQIKAVLFKMQQRYLQQLPKDGDMVICLGRVSVYEPRGDYQLIIDSWIITEKGLLQLAFEQLKKQLDAEGLFDQELKKPIPPLPEHLILVTSPSGAAVHDFIRIAQKRYPQVRISVYPAAVQGEHAAKELCQAVSEINLQQAAGRLAADAIILCRGGGSVEDLQAFNNEELAWEIHRSAIPVVSAVGHEIDFTIADLVADLRAPTPSGAAEMLLPDSQALREHLADQLVDCAGPCRIKLDRHQERIALYRQKLTGAAQPVDTLLLRLDHMGENMEHAMQANLTALQARLDRVENRLKRNNPLLVLNLYHQRIEEMQRRLRQIGSRLISDKEQDLARAAGVLEAVSPLSTLARGYSVARKVSGRRALISAADQVQAGESIEVLLHQGRLECEVTRIERQ</sequence>
<comment type="similarity">
    <text evidence="5 6">Belongs to the XseA family.</text>
</comment>
<feature type="domain" description="OB-fold nucleic acid binding" evidence="8">
    <location>
        <begin position="11"/>
        <end position="102"/>
    </location>
</feature>
<dbReference type="EC" id="3.1.11.6" evidence="5"/>
<evidence type="ECO:0000313" key="10">
    <source>
        <dbReference type="Proteomes" id="UP000287853"/>
    </source>
</evidence>
<dbReference type="NCBIfam" id="TIGR00237">
    <property type="entry name" value="xseA"/>
    <property type="match status" value="1"/>
</dbReference>
<proteinExistence type="inferred from homology"/>
<dbReference type="Proteomes" id="UP000287853">
    <property type="component" value="Unassembled WGS sequence"/>
</dbReference>
<dbReference type="GO" id="GO:0009318">
    <property type="term" value="C:exodeoxyribonuclease VII complex"/>
    <property type="evidence" value="ECO:0007669"/>
    <property type="project" value="UniProtKB-UniRule"/>
</dbReference>
<keyword evidence="2 5" id="KW-0540">Nuclease</keyword>
<evidence type="ECO:0000256" key="1">
    <source>
        <dbReference type="ARBA" id="ARBA00022490"/>
    </source>
</evidence>
<dbReference type="EMBL" id="MTKO01000129">
    <property type="protein sequence ID" value="RWX43166.1"/>
    <property type="molecule type" value="Genomic_DNA"/>
</dbReference>
<keyword evidence="10" id="KW-1185">Reference proteome</keyword>
<keyword evidence="1 5" id="KW-0963">Cytoplasm</keyword>
<organism evidence="9 10">
    <name type="scientific">Candidatus Electrothrix aarhusensis</name>
    <dbReference type="NCBI Taxonomy" id="1859131"/>
    <lineage>
        <taxon>Bacteria</taxon>
        <taxon>Pseudomonadati</taxon>
        <taxon>Thermodesulfobacteriota</taxon>
        <taxon>Desulfobulbia</taxon>
        <taxon>Desulfobulbales</taxon>
        <taxon>Desulfobulbaceae</taxon>
        <taxon>Candidatus Electrothrix</taxon>
    </lineage>
</organism>
<keyword evidence="4 5" id="KW-0269">Exonuclease</keyword>
<evidence type="ECO:0000259" key="7">
    <source>
        <dbReference type="Pfam" id="PF02601"/>
    </source>
</evidence>
<dbReference type="InterPro" id="IPR003753">
    <property type="entry name" value="Exonuc_VII_L"/>
</dbReference>
<comment type="subunit">
    <text evidence="5">Heterooligomer composed of large and small subunits.</text>
</comment>
<reference evidence="9 10" key="1">
    <citation type="submission" date="2017-01" db="EMBL/GenBank/DDBJ databases">
        <title>The cable genome- insights into the physiology and evolution of filamentous bacteria capable of sulfide oxidation via long distance electron transfer.</title>
        <authorList>
            <person name="Schreiber L."/>
            <person name="Bjerg J.T."/>
            <person name="Boggild A."/>
            <person name="Van De Vossenberg J."/>
            <person name="Meysman F."/>
            <person name="Nielsen L.P."/>
            <person name="Schramm A."/>
            <person name="Kjeldsen K.U."/>
        </authorList>
    </citation>
    <scope>NUCLEOTIDE SEQUENCE [LARGE SCALE GENOMIC DNA]</scope>
    <source>
        <strain evidence="9">MCF</strain>
    </source>
</reference>
<name>A0A444IQQ9_9BACT</name>
<evidence type="ECO:0000256" key="4">
    <source>
        <dbReference type="ARBA" id="ARBA00022839"/>
    </source>
</evidence>
<dbReference type="GO" id="GO:0005737">
    <property type="term" value="C:cytoplasm"/>
    <property type="evidence" value="ECO:0007669"/>
    <property type="project" value="UniProtKB-SubCell"/>
</dbReference>
<evidence type="ECO:0000256" key="2">
    <source>
        <dbReference type="ARBA" id="ARBA00022722"/>
    </source>
</evidence>
<dbReference type="GO" id="GO:0008855">
    <property type="term" value="F:exodeoxyribonuclease VII activity"/>
    <property type="evidence" value="ECO:0007669"/>
    <property type="project" value="UniProtKB-UniRule"/>
</dbReference>
<dbReference type="InterPro" id="IPR025824">
    <property type="entry name" value="OB-fold_nuc-bd_dom"/>
</dbReference>
<dbReference type="Pfam" id="PF13742">
    <property type="entry name" value="tRNA_anti_2"/>
    <property type="match status" value="1"/>
</dbReference>
<evidence type="ECO:0000256" key="6">
    <source>
        <dbReference type="RuleBase" id="RU004355"/>
    </source>
</evidence>
<dbReference type="InterPro" id="IPR020579">
    <property type="entry name" value="Exonuc_VII_lsu_C"/>
</dbReference>
<keyword evidence="3 5" id="KW-0378">Hydrolase</keyword>
<dbReference type="Pfam" id="PF02601">
    <property type="entry name" value="Exonuc_VII_L"/>
    <property type="match status" value="1"/>
</dbReference>
<dbReference type="PANTHER" id="PTHR30008">
    <property type="entry name" value="EXODEOXYRIBONUCLEASE 7 LARGE SUBUNIT"/>
    <property type="match status" value="1"/>
</dbReference>
<comment type="function">
    <text evidence="5">Bidirectionally degrades single-stranded DNA into large acid-insoluble oligonucleotides, which are then degraded further into small acid-soluble oligonucleotides.</text>
</comment>
<comment type="catalytic activity">
    <reaction evidence="5 6">
        <text>Exonucleolytic cleavage in either 5'- to 3'- or 3'- to 5'-direction to yield nucleoside 5'-phosphates.</text>
        <dbReference type="EC" id="3.1.11.6"/>
    </reaction>
</comment>
<dbReference type="CDD" id="cd04489">
    <property type="entry name" value="ExoVII_LU_OBF"/>
    <property type="match status" value="1"/>
</dbReference>
<comment type="subcellular location">
    <subcellularLocation>
        <location evidence="5 6">Cytoplasm</location>
    </subcellularLocation>
</comment>
<gene>
    <name evidence="5" type="primary">xseA</name>
    <name evidence="9" type="ORF">H206_00599</name>
</gene>
<dbReference type="GO" id="GO:0006308">
    <property type="term" value="P:DNA catabolic process"/>
    <property type="evidence" value="ECO:0007669"/>
    <property type="project" value="UniProtKB-UniRule"/>
</dbReference>
<comment type="caution">
    <text evidence="9">The sequence shown here is derived from an EMBL/GenBank/DDBJ whole genome shotgun (WGS) entry which is preliminary data.</text>
</comment>
<dbReference type="GO" id="GO:0003676">
    <property type="term" value="F:nucleic acid binding"/>
    <property type="evidence" value="ECO:0007669"/>
    <property type="project" value="InterPro"/>
</dbReference>
<evidence type="ECO:0000313" key="9">
    <source>
        <dbReference type="EMBL" id="RWX43166.1"/>
    </source>
</evidence>
<evidence type="ECO:0000259" key="8">
    <source>
        <dbReference type="Pfam" id="PF13742"/>
    </source>
</evidence>
<dbReference type="SUPFAM" id="SSF58113">
    <property type="entry name" value="Apolipoprotein A-I"/>
    <property type="match status" value="1"/>
</dbReference>
<dbReference type="PANTHER" id="PTHR30008:SF0">
    <property type="entry name" value="EXODEOXYRIBONUCLEASE 7 LARGE SUBUNIT"/>
    <property type="match status" value="1"/>
</dbReference>
<dbReference type="AlphaFoldDB" id="A0A444IQQ9"/>
<feature type="domain" description="Exonuclease VII large subunit C-terminal" evidence="7">
    <location>
        <begin position="127"/>
        <end position="447"/>
    </location>
</feature>
<evidence type="ECO:0000256" key="5">
    <source>
        <dbReference type="HAMAP-Rule" id="MF_00378"/>
    </source>
</evidence>